<dbReference type="PANTHER" id="PTHR31549">
    <property type="entry name" value="PROTEIN, PUTATIVE (DUF247)-RELATED-RELATED"/>
    <property type="match status" value="1"/>
</dbReference>
<dbReference type="PANTHER" id="PTHR31549:SF289">
    <property type="match status" value="1"/>
</dbReference>
<evidence type="ECO:0000313" key="2">
    <source>
        <dbReference type="Proteomes" id="UP001642360"/>
    </source>
</evidence>
<dbReference type="EMBL" id="CAUOFW020003905">
    <property type="protein sequence ID" value="CAK9162594.1"/>
    <property type="molecule type" value="Genomic_DNA"/>
</dbReference>
<dbReference type="AlphaFoldDB" id="A0ABC8T585"/>
<comment type="caution">
    <text evidence="1">The sequence shown here is derived from an EMBL/GenBank/DDBJ whole genome shotgun (WGS) entry which is preliminary data.</text>
</comment>
<accession>A0ABC8T585</accession>
<dbReference type="Proteomes" id="UP001642360">
    <property type="component" value="Unassembled WGS sequence"/>
</dbReference>
<name>A0ABC8T585_9AQUA</name>
<dbReference type="Pfam" id="PF03140">
    <property type="entry name" value="DUF247"/>
    <property type="match status" value="1"/>
</dbReference>
<keyword evidence="2" id="KW-1185">Reference proteome</keyword>
<gene>
    <name evidence="1" type="ORF">ILEXP_LOCUS31471</name>
</gene>
<reference evidence="1 2" key="1">
    <citation type="submission" date="2024-02" db="EMBL/GenBank/DDBJ databases">
        <authorList>
            <person name="Vignale AGUSTIN F."/>
            <person name="Sosa J E."/>
            <person name="Modenutti C."/>
        </authorList>
    </citation>
    <scope>NUCLEOTIDE SEQUENCE [LARGE SCALE GENOMIC DNA]</scope>
</reference>
<evidence type="ECO:0000313" key="1">
    <source>
        <dbReference type="EMBL" id="CAK9162594.1"/>
    </source>
</evidence>
<protein>
    <submittedName>
        <fullName evidence="1">Uncharacterized protein</fullName>
    </submittedName>
</protein>
<dbReference type="InterPro" id="IPR004158">
    <property type="entry name" value="DUF247_pln"/>
</dbReference>
<sequence length="286" mass="32408">MEREKLNAVKKVLTTDQTAHFRQLIVDKLVELEPQLLACYDEFLDINGHTLAWIWAIDENMLQLCSSLGIGGPAVQALQKHIQFIQALPWENIRSLFQKIDIDGNQNPVEDIEIPSVSSLQKTVGIRNLVAYEALSMPVGSTLELAEYVDLMCGIVDTVEDVKILREERIIGGDLSDDQIADIFHGIKKSTSMNRKSKLTRAIDEVNRQHENRTRMKACRFIMKYLNSSWNFVQTSWKVLSLSSIIVAILLQTLQAFCEIYGCSNRWVGKSKGKNLNFPGMSSFVM</sequence>
<organism evidence="1 2">
    <name type="scientific">Ilex paraguariensis</name>
    <name type="common">yerba mate</name>
    <dbReference type="NCBI Taxonomy" id="185542"/>
    <lineage>
        <taxon>Eukaryota</taxon>
        <taxon>Viridiplantae</taxon>
        <taxon>Streptophyta</taxon>
        <taxon>Embryophyta</taxon>
        <taxon>Tracheophyta</taxon>
        <taxon>Spermatophyta</taxon>
        <taxon>Magnoliopsida</taxon>
        <taxon>eudicotyledons</taxon>
        <taxon>Gunneridae</taxon>
        <taxon>Pentapetalae</taxon>
        <taxon>asterids</taxon>
        <taxon>campanulids</taxon>
        <taxon>Aquifoliales</taxon>
        <taxon>Aquifoliaceae</taxon>
        <taxon>Ilex</taxon>
    </lineage>
</organism>
<proteinExistence type="predicted"/>